<accession>A0ABW9L8I1</accession>
<comment type="caution">
    <text evidence="1">The sequence shown here is derived from an EMBL/GenBank/DDBJ whole genome shotgun (WGS) entry which is preliminary data.</text>
</comment>
<evidence type="ECO:0000313" key="1">
    <source>
        <dbReference type="EMBL" id="MFN6543538.1"/>
    </source>
</evidence>
<proteinExistence type="predicted"/>
<gene>
    <name evidence="1" type="ORF">ACK4CT_10140</name>
</gene>
<name>A0ABW9L8I1_9MYCO</name>
<evidence type="ECO:0000313" key="2">
    <source>
        <dbReference type="Proteomes" id="UP001635816"/>
    </source>
</evidence>
<organism evidence="1 2">
    <name type="scientific">Mycolicibacterium nivoides</name>
    <dbReference type="NCBI Taxonomy" id="2487344"/>
    <lineage>
        <taxon>Bacteria</taxon>
        <taxon>Bacillati</taxon>
        <taxon>Actinomycetota</taxon>
        <taxon>Actinomycetes</taxon>
        <taxon>Mycobacteriales</taxon>
        <taxon>Mycobacteriaceae</taxon>
        <taxon>Mycolicibacterium</taxon>
    </lineage>
</organism>
<keyword evidence="2" id="KW-1185">Reference proteome</keyword>
<reference evidence="1 2" key="1">
    <citation type="submission" date="2024-12" db="EMBL/GenBank/DDBJ databases">
        <title>The coexistence of Mycolicibacterium septicum and Mycolicibacterium nivoides in clinical samples.</title>
        <authorList>
            <person name="Wang C."/>
            <person name="Feng Y."/>
            <person name="Zong Z."/>
        </authorList>
    </citation>
    <scope>NUCLEOTIDE SEQUENCE [LARGE SCALE GENOMIC DNA]</scope>
    <source>
        <strain evidence="1 2">120309</strain>
    </source>
</reference>
<dbReference type="EMBL" id="JBKBDD010000003">
    <property type="protein sequence ID" value="MFN6543538.1"/>
    <property type="molecule type" value="Genomic_DNA"/>
</dbReference>
<dbReference type="RefSeq" id="WP_409543096.1">
    <property type="nucleotide sequence ID" value="NZ_JBKBDD010000003.1"/>
</dbReference>
<protein>
    <submittedName>
        <fullName evidence="1">Uncharacterized protein</fullName>
    </submittedName>
</protein>
<dbReference type="Proteomes" id="UP001635816">
    <property type="component" value="Unassembled WGS sequence"/>
</dbReference>
<sequence length="59" mass="6407">MKIEFPNPVHCCVCTALGHRDARAATIVAGYSVCLDHITIDEASSLREFVEARRAAFGS</sequence>